<evidence type="ECO:0000256" key="4">
    <source>
        <dbReference type="ARBA" id="ARBA00022989"/>
    </source>
</evidence>
<dbReference type="EMBL" id="SMAD01000017">
    <property type="protein sequence ID" value="TCS84857.1"/>
    <property type="molecule type" value="Genomic_DNA"/>
</dbReference>
<feature type="domain" description="Polysaccharide chain length determinant N-terminal" evidence="8">
    <location>
        <begin position="4"/>
        <end position="72"/>
    </location>
</feature>
<dbReference type="RefSeq" id="WP_132130615.1">
    <property type="nucleotide sequence ID" value="NZ_CP042432.1"/>
</dbReference>
<dbReference type="GO" id="GO:0005886">
    <property type="term" value="C:plasma membrane"/>
    <property type="evidence" value="ECO:0007669"/>
    <property type="project" value="UniProtKB-SubCell"/>
</dbReference>
<comment type="caution">
    <text evidence="9">The sequence shown here is derived from an EMBL/GenBank/DDBJ whole genome shotgun (WGS) entry which is preliminary data.</text>
</comment>
<proteinExistence type="predicted"/>
<keyword evidence="5 7" id="KW-0472">Membrane</keyword>
<name>A0A4R3KM78_9SPHI</name>
<feature type="transmembrane region" description="Helical" evidence="7">
    <location>
        <begin position="20"/>
        <end position="38"/>
    </location>
</feature>
<accession>A0A4R3KM78</accession>
<protein>
    <submittedName>
        <fullName evidence="9">Subunit length determinant protein</fullName>
    </submittedName>
</protein>
<keyword evidence="2" id="KW-1003">Cell membrane</keyword>
<dbReference type="InterPro" id="IPR050445">
    <property type="entry name" value="Bact_polysacc_biosynth/exp"/>
</dbReference>
<feature type="coiled-coil region" evidence="6">
    <location>
        <begin position="221"/>
        <end position="255"/>
    </location>
</feature>
<evidence type="ECO:0000256" key="1">
    <source>
        <dbReference type="ARBA" id="ARBA00004651"/>
    </source>
</evidence>
<evidence type="ECO:0000313" key="10">
    <source>
        <dbReference type="Proteomes" id="UP000295807"/>
    </source>
</evidence>
<dbReference type="GO" id="GO:0004713">
    <property type="term" value="F:protein tyrosine kinase activity"/>
    <property type="evidence" value="ECO:0007669"/>
    <property type="project" value="TreeGrafter"/>
</dbReference>
<keyword evidence="6" id="KW-0175">Coiled coil</keyword>
<sequence length="351" mass="39314">MQQTSFREIYDTLFRRWKTILVSVIIALMIGLFAYLITPKEYSGEALLAVEGTADNKKGGLGALANLAGINITEQNGLNALVYEDIIYSTPYLIEVGQHKVMYKGDSVYLKDYLAQAMIVSLQQKISSLFGGKPSVVSSNDTVSYKITEEDPGQFRYLKTFHVDGLTRRAVNILRNRIDFSLSEKSPVINVSVKLQDPDVSAEAARIVIKELSDYISDYEYDKQHHNIAYLEEQVQKAKEEAYQAQAALARAKDRNRNVISAIPSVELQKLAVESQISQNVYNSLALRLEEARIGIEEEKSTFMVIEPPIPMNVNSPVAPRFVIYCIFSVVLGVVAAISIIFISTFLQRNL</sequence>
<evidence type="ECO:0000256" key="6">
    <source>
        <dbReference type="SAM" id="Coils"/>
    </source>
</evidence>
<reference evidence="9 10" key="1">
    <citation type="submission" date="2019-03" db="EMBL/GenBank/DDBJ databases">
        <title>Genomic Encyclopedia of Type Strains, Phase IV (KMG-IV): sequencing the most valuable type-strain genomes for metagenomic binning, comparative biology and taxonomic classification.</title>
        <authorList>
            <person name="Goeker M."/>
        </authorList>
    </citation>
    <scope>NUCLEOTIDE SEQUENCE [LARGE SCALE GENOMIC DNA]</scope>
    <source>
        <strain evidence="9 10">DSM 21100</strain>
    </source>
</reference>
<dbReference type="PANTHER" id="PTHR32309">
    <property type="entry name" value="TYROSINE-PROTEIN KINASE"/>
    <property type="match status" value="1"/>
</dbReference>
<gene>
    <name evidence="9" type="ORF">EDD80_11735</name>
</gene>
<dbReference type="Proteomes" id="UP000295807">
    <property type="component" value="Unassembled WGS sequence"/>
</dbReference>
<evidence type="ECO:0000256" key="3">
    <source>
        <dbReference type="ARBA" id="ARBA00022692"/>
    </source>
</evidence>
<comment type="subcellular location">
    <subcellularLocation>
        <location evidence="1">Cell membrane</location>
        <topology evidence="1">Multi-pass membrane protein</topology>
    </subcellularLocation>
</comment>
<keyword evidence="10" id="KW-1185">Reference proteome</keyword>
<dbReference type="AlphaFoldDB" id="A0A4R3KM78"/>
<evidence type="ECO:0000256" key="2">
    <source>
        <dbReference type="ARBA" id="ARBA00022475"/>
    </source>
</evidence>
<evidence type="ECO:0000259" key="8">
    <source>
        <dbReference type="Pfam" id="PF02706"/>
    </source>
</evidence>
<evidence type="ECO:0000313" key="9">
    <source>
        <dbReference type="EMBL" id="TCS84857.1"/>
    </source>
</evidence>
<feature type="transmembrane region" description="Helical" evidence="7">
    <location>
        <begin position="322"/>
        <end position="347"/>
    </location>
</feature>
<organism evidence="9 10">
    <name type="scientific">Anseongella ginsenosidimutans</name>
    <dbReference type="NCBI Taxonomy" id="496056"/>
    <lineage>
        <taxon>Bacteria</taxon>
        <taxon>Pseudomonadati</taxon>
        <taxon>Bacteroidota</taxon>
        <taxon>Sphingobacteriia</taxon>
        <taxon>Sphingobacteriales</taxon>
        <taxon>Sphingobacteriaceae</taxon>
        <taxon>Anseongella</taxon>
    </lineage>
</organism>
<dbReference type="InterPro" id="IPR003856">
    <property type="entry name" value="LPS_length_determ_N"/>
</dbReference>
<dbReference type="PANTHER" id="PTHR32309:SF13">
    <property type="entry name" value="FERRIC ENTEROBACTIN TRANSPORT PROTEIN FEPE"/>
    <property type="match status" value="1"/>
</dbReference>
<keyword evidence="3 7" id="KW-0812">Transmembrane</keyword>
<dbReference type="Pfam" id="PF02706">
    <property type="entry name" value="Wzz"/>
    <property type="match status" value="1"/>
</dbReference>
<dbReference type="OrthoDB" id="10007453at2"/>
<evidence type="ECO:0000256" key="5">
    <source>
        <dbReference type="ARBA" id="ARBA00023136"/>
    </source>
</evidence>
<evidence type="ECO:0000256" key="7">
    <source>
        <dbReference type="SAM" id="Phobius"/>
    </source>
</evidence>
<keyword evidence="4 7" id="KW-1133">Transmembrane helix</keyword>